<organism evidence="4 5">
    <name type="scientific">Luteimonas wenzhouensis</name>
    <dbReference type="NCBI Taxonomy" id="2599615"/>
    <lineage>
        <taxon>Bacteria</taxon>
        <taxon>Pseudomonadati</taxon>
        <taxon>Pseudomonadota</taxon>
        <taxon>Gammaproteobacteria</taxon>
        <taxon>Lysobacterales</taxon>
        <taxon>Lysobacteraceae</taxon>
        <taxon>Luteimonas</taxon>
    </lineage>
</organism>
<evidence type="ECO:0000313" key="4">
    <source>
        <dbReference type="EMBL" id="TWT18849.1"/>
    </source>
</evidence>
<keyword evidence="2" id="KW-0732">Signal</keyword>
<dbReference type="OrthoDB" id="221261at2"/>
<sequence length="756" mass="81667">MIHSALSSRRAGLRAGTCLAATLFLAACGAGLQPPQADAGQVEEDEALAASALVAVAGAPRAMAAAAPKAVTVQNPILFVTQVPLAGDPFGSRVSSFANHFPDIKAVPRGGDLMIRYPDGTLRNLTREAGYGMDGQQGANAIAVREPTVHWSGSKAVFSMVVGAPERQHGADNAKWQLYEVTGLGRGETARITKVPRQPTGYNNISPVYASDDRILFTSDRPRNGQAHLYPQLDEYESTETVTGIFSLDPSSGELRVLNHSPSGAFSPTIDSHGRVVFTRWDHLQRDQQNYSAFRPVTYANEASNAPRLANNDESFPEPRERSSTDAYGQVNGFTYNLFTPWQMNQDGTDELSLNHIGRHELSFNYLPRTFTGDGALADTVNASLIANRTEIDIDSGLFNLREDPRNPGIFYAVHANEFGEGASGRIVRVTGAPTLTADQMTITPVSAGSGRFRNPLPLSSGHFVAAYTPSARFQSGIELRLHQLQTDASGRLAAGDPLTPGIRKSVSWWDPASRRTYDGLLWELEPVEVVARPRPPAPTAQLDAPERAVLAEELVNEAALRQWMKARGLALVVVRNQTSRDRADRQQPFNLQVPGGVKTTNGNGRLYSISHFQVFQGNQVRAYDNFRRGRRVLAQPMSVQGNPANPGGPAGSVAIARDGSSAAFVPASQALTWQTTDPDGEAVVRERVWVTMQPGEIRTCTGCHGENTYNQAGAAASRNKPEALRALLRHWKQDDAGGGSVPRRRNGSSPLSPGT</sequence>
<dbReference type="Proteomes" id="UP000315949">
    <property type="component" value="Unassembled WGS sequence"/>
</dbReference>
<gene>
    <name evidence="4" type="ORF">FQY79_09420</name>
</gene>
<feature type="signal peptide" evidence="2">
    <location>
        <begin position="1"/>
        <end position="20"/>
    </location>
</feature>
<comment type="caution">
    <text evidence="4">The sequence shown here is derived from an EMBL/GenBank/DDBJ whole genome shotgun (WGS) entry which is preliminary data.</text>
</comment>
<dbReference type="AlphaFoldDB" id="A0A5C5TZ81"/>
<protein>
    <recommendedName>
        <fullName evidence="3">Hydrazine synthase alpha subunit middle domain-containing protein</fullName>
    </recommendedName>
</protein>
<dbReference type="InterPro" id="IPR040698">
    <property type="entry name" value="HZS_alpha_mid"/>
</dbReference>
<proteinExistence type="predicted"/>
<feature type="domain" description="Hydrazine synthase alpha subunit middle" evidence="3">
    <location>
        <begin position="650"/>
        <end position="705"/>
    </location>
</feature>
<feature type="region of interest" description="Disordered" evidence="1">
    <location>
        <begin position="732"/>
        <end position="756"/>
    </location>
</feature>
<accession>A0A5C5TZ81</accession>
<dbReference type="RefSeq" id="WP_146312669.1">
    <property type="nucleotide sequence ID" value="NZ_VOHE01000004.1"/>
</dbReference>
<evidence type="ECO:0000256" key="2">
    <source>
        <dbReference type="SAM" id="SignalP"/>
    </source>
</evidence>
<reference evidence="4 5" key="1">
    <citation type="submission" date="2019-07" db="EMBL/GenBank/DDBJ databases">
        <title>Luteimonas sp. YD-1 nov., isolated from acidic soil.</title>
        <authorList>
            <person name="Zhou J."/>
        </authorList>
    </citation>
    <scope>NUCLEOTIDE SEQUENCE [LARGE SCALE GENOMIC DNA]</scope>
    <source>
        <strain evidence="4 5">YD-1</strain>
    </source>
</reference>
<dbReference type="SUPFAM" id="SSF82171">
    <property type="entry name" value="DPP6 N-terminal domain-like"/>
    <property type="match status" value="1"/>
</dbReference>
<keyword evidence="5" id="KW-1185">Reference proteome</keyword>
<evidence type="ECO:0000313" key="5">
    <source>
        <dbReference type="Proteomes" id="UP000315949"/>
    </source>
</evidence>
<evidence type="ECO:0000256" key="1">
    <source>
        <dbReference type="SAM" id="MobiDB-lite"/>
    </source>
</evidence>
<name>A0A5C5TZ81_9GAMM</name>
<dbReference type="PROSITE" id="PS51318">
    <property type="entry name" value="TAT"/>
    <property type="match status" value="1"/>
</dbReference>
<evidence type="ECO:0000259" key="3">
    <source>
        <dbReference type="Pfam" id="PF18582"/>
    </source>
</evidence>
<dbReference type="Pfam" id="PF18582">
    <property type="entry name" value="HZS_alpha"/>
    <property type="match status" value="1"/>
</dbReference>
<dbReference type="InterPro" id="IPR006311">
    <property type="entry name" value="TAT_signal"/>
</dbReference>
<feature type="chain" id="PRO_5023119024" description="Hydrazine synthase alpha subunit middle domain-containing protein" evidence="2">
    <location>
        <begin position="21"/>
        <end position="756"/>
    </location>
</feature>
<dbReference type="EMBL" id="VOHE01000004">
    <property type="protein sequence ID" value="TWT18849.1"/>
    <property type="molecule type" value="Genomic_DNA"/>
</dbReference>
<feature type="region of interest" description="Disordered" evidence="1">
    <location>
        <begin position="304"/>
        <end position="327"/>
    </location>
</feature>